<evidence type="ECO:0000313" key="2">
    <source>
        <dbReference type="EMBL" id="PYI64592.1"/>
    </source>
</evidence>
<keyword evidence="3" id="KW-1185">Reference proteome</keyword>
<reference evidence="2 3" key="1">
    <citation type="submission" date="2018-05" db="EMBL/GenBank/DDBJ databases">
        <title>Genetic diversity of glacier-inhabiting Cryobacterium bacteria in China and description of Cryobacterium mengkeensis sp. nov. and Arthrobacter glacialis sp. nov.</title>
        <authorList>
            <person name="Liu Q."/>
            <person name="Xin Y.-H."/>
        </authorList>
    </citation>
    <scope>NUCLEOTIDE SEQUENCE [LARGE SCALE GENOMIC DNA]</scope>
    <source>
        <strain evidence="2 3">LI2</strain>
    </source>
</reference>
<dbReference type="Proteomes" id="UP000247832">
    <property type="component" value="Unassembled WGS sequence"/>
</dbReference>
<feature type="domain" description="AB hydrolase-1" evidence="1">
    <location>
        <begin position="32"/>
        <end position="269"/>
    </location>
</feature>
<dbReference type="Gene3D" id="3.40.50.1820">
    <property type="entry name" value="alpha/beta hydrolase"/>
    <property type="match status" value="1"/>
</dbReference>
<dbReference type="InterPro" id="IPR000073">
    <property type="entry name" value="AB_hydrolase_1"/>
</dbReference>
<dbReference type="PANTHER" id="PTHR43194">
    <property type="entry name" value="HYDROLASE ALPHA/BETA FOLD FAMILY"/>
    <property type="match status" value="1"/>
</dbReference>
<dbReference type="GO" id="GO:0003824">
    <property type="term" value="F:catalytic activity"/>
    <property type="evidence" value="ECO:0007669"/>
    <property type="project" value="UniProtKB-ARBA"/>
</dbReference>
<dbReference type="InterPro" id="IPR050228">
    <property type="entry name" value="Carboxylesterase_BioH"/>
</dbReference>
<dbReference type="InterPro" id="IPR029058">
    <property type="entry name" value="AB_hydrolase_fold"/>
</dbReference>
<sequence length="284" mass="30956">MAKQNLEAKKWHVTGAGDVQIPVATLGAGPDLVLLHGGGTSSIEYMMLAHRLSPRFTVHLYNRRGRPNSEPMHSNDTVGTDIEDLSAVMKATGASRIFAHSGGGFIAFQAARTLPITHVATYDAALAIEGIDVPKGYLDDFQMALDDDDIITAISIVGAAANPDEAPKNIPVWLQRFMVAAFLKSVYGKRMKDLIHTFKPEIERILENEEPATFYADITAKVLLSTGSHSSTYFSQTCDALMEVLPHAQRLVVTKARHNTANSAPDRLVQPLMDFLADDSDPRS</sequence>
<dbReference type="AlphaFoldDB" id="A0A2V5L294"/>
<dbReference type="RefSeq" id="WP_110503055.1">
    <property type="nucleotide sequence ID" value="NZ_QJVD01000046.1"/>
</dbReference>
<protein>
    <recommendedName>
        <fullName evidence="1">AB hydrolase-1 domain-containing protein</fullName>
    </recommendedName>
</protein>
<dbReference type="PANTHER" id="PTHR43194:SF5">
    <property type="entry name" value="PIMELOYL-[ACYL-CARRIER PROTEIN] METHYL ESTER ESTERASE"/>
    <property type="match status" value="1"/>
</dbReference>
<organism evidence="2 3">
    <name type="scientific">Arthrobacter livingstonensis</name>
    <dbReference type="NCBI Taxonomy" id="670078"/>
    <lineage>
        <taxon>Bacteria</taxon>
        <taxon>Bacillati</taxon>
        <taxon>Actinomycetota</taxon>
        <taxon>Actinomycetes</taxon>
        <taxon>Micrococcales</taxon>
        <taxon>Micrococcaceae</taxon>
        <taxon>Arthrobacter</taxon>
    </lineage>
</organism>
<proteinExistence type="predicted"/>
<name>A0A2V5L294_9MICC</name>
<comment type="caution">
    <text evidence="2">The sequence shown here is derived from an EMBL/GenBank/DDBJ whole genome shotgun (WGS) entry which is preliminary data.</text>
</comment>
<dbReference type="Pfam" id="PF12697">
    <property type="entry name" value="Abhydrolase_6"/>
    <property type="match status" value="1"/>
</dbReference>
<dbReference type="EMBL" id="QJVD01000046">
    <property type="protein sequence ID" value="PYI64592.1"/>
    <property type="molecule type" value="Genomic_DNA"/>
</dbReference>
<dbReference type="SUPFAM" id="SSF53474">
    <property type="entry name" value="alpha/beta-Hydrolases"/>
    <property type="match status" value="1"/>
</dbReference>
<gene>
    <name evidence="2" type="ORF">CVV68_21590</name>
</gene>
<accession>A0A2V5L294</accession>
<evidence type="ECO:0000259" key="1">
    <source>
        <dbReference type="Pfam" id="PF12697"/>
    </source>
</evidence>
<dbReference type="OrthoDB" id="63519at2"/>
<evidence type="ECO:0000313" key="3">
    <source>
        <dbReference type="Proteomes" id="UP000247832"/>
    </source>
</evidence>